<feature type="domain" description="KOW" evidence="6">
    <location>
        <begin position="2"/>
        <end position="29"/>
    </location>
</feature>
<sequence length="101" mass="11139">MKIKKGDKVKMLSGKDKGQTGTVERVFIKKGKVLVAGLNLYKKHQKPRGEGKPGGIVSLARPVLVCRVALLCPKCGKVTRVGYQISGKEKFRICKKCKEKI</sequence>
<dbReference type="PANTHER" id="PTHR12903">
    <property type="entry name" value="MITOCHONDRIAL RIBOSOMAL PROTEIN L24"/>
    <property type="match status" value="1"/>
</dbReference>
<dbReference type="InterPro" id="IPR014722">
    <property type="entry name" value="Rib_uL2_dom2"/>
</dbReference>
<dbReference type="InterPro" id="IPR005824">
    <property type="entry name" value="KOW"/>
</dbReference>
<evidence type="ECO:0000256" key="5">
    <source>
        <dbReference type="HAMAP-Rule" id="MF_01326"/>
    </source>
</evidence>
<gene>
    <name evidence="5" type="primary">rplX</name>
    <name evidence="7" type="ORF">COV89_03980</name>
</gene>
<dbReference type="InterPro" id="IPR041988">
    <property type="entry name" value="Ribosomal_uL24_KOW"/>
</dbReference>
<evidence type="ECO:0000256" key="2">
    <source>
        <dbReference type="ARBA" id="ARBA00022980"/>
    </source>
</evidence>
<comment type="subunit">
    <text evidence="5">Part of the 50S ribosomal subunit.</text>
</comment>
<dbReference type="EMBL" id="PCVI01000063">
    <property type="protein sequence ID" value="PIQ69770.1"/>
    <property type="molecule type" value="Genomic_DNA"/>
</dbReference>
<evidence type="ECO:0000256" key="1">
    <source>
        <dbReference type="ARBA" id="ARBA00010618"/>
    </source>
</evidence>
<comment type="similarity">
    <text evidence="1 5">Belongs to the universal ribosomal protein uL24 family.</text>
</comment>
<dbReference type="Pfam" id="PF17136">
    <property type="entry name" value="ribosomal_L24"/>
    <property type="match status" value="1"/>
</dbReference>
<dbReference type="InterPro" id="IPR003256">
    <property type="entry name" value="Ribosomal_uL24"/>
</dbReference>
<dbReference type="Pfam" id="PF00467">
    <property type="entry name" value="KOW"/>
    <property type="match status" value="1"/>
</dbReference>
<reference evidence="7 8" key="1">
    <citation type="submission" date="2017-09" db="EMBL/GenBank/DDBJ databases">
        <title>Depth-based differentiation of microbial function through sediment-hosted aquifers and enrichment of novel symbionts in the deep terrestrial subsurface.</title>
        <authorList>
            <person name="Probst A.J."/>
            <person name="Ladd B."/>
            <person name="Jarett J.K."/>
            <person name="Geller-Mcgrath D.E."/>
            <person name="Sieber C.M."/>
            <person name="Emerson J.B."/>
            <person name="Anantharaman K."/>
            <person name="Thomas B.C."/>
            <person name="Malmstrom R."/>
            <person name="Stieglmeier M."/>
            <person name="Klingl A."/>
            <person name="Woyke T."/>
            <person name="Ryan C.M."/>
            <person name="Banfield J.F."/>
        </authorList>
    </citation>
    <scope>NUCLEOTIDE SEQUENCE [LARGE SCALE GENOMIC DNA]</scope>
    <source>
        <strain evidence="7">CG11_big_fil_rev_8_21_14_0_20_40_12</strain>
    </source>
</reference>
<evidence type="ECO:0000259" key="6">
    <source>
        <dbReference type="SMART" id="SM00739"/>
    </source>
</evidence>
<protein>
    <recommendedName>
        <fullName evidence="4 5">Large ribosomal subunit protein uL24</fullName>
    </recommendedName>
</protein>
<dbReference type="AlphaFoldDB" id="A0A2H0KEU0"/>
<dbReference type="GO" id="GO:0019843">
    <property type="term" value="F:rRNA binding"/>
    <property type="evidence" value="ECO:0007669"/>
    <property type="project" value="UniProtKB-UniRule"/>
</dbReference>
<dbReference type="GO" id="GO:0006412">
    <property type="term" value="P:translation"/>
    <property type="evidence" value="ECO:0007669"/>
    <property type="project" value="UniProtKB-UniRule"/>
</dbReference>
<evidence type="ECO:0000313" key="7">
    <source>
        <dbReference type="EMBL" id="PIQ69770.1"/>
    </source>
</evidence>
<evidence type="ECO:0000256" key="3">
    <source>
        <dbReference type="ARBA" id="ARBA00023274"/>
    </source>
</evidence>
<dbReference type="Gene3D" id="2.30.30.30">
    <property type="match status" value="1"/>
</dbReference>
<comment type="function">
    <text evidence="5">One of two assembly initiator proteins, it binds directly to the 5'-end of the 23S rRNA, where it nucleates assembly of the 50S subunit.</text>
</comment>
<organism evidence="7 8">
    <name type="scientific">Candidatus Shapirobacteria bacterium CG11_big_fil_rev_8_21_14_0_20_40_12</name>
    <dbReference type="NCBI Taxonomy" id="1974889"/>
    <lineage>
        <taxon>Bacteria</taxon>
        <taxon>Candidatus Shapironibacteriota</taxon>
    </lineage>
</organism>
<keyword evidence="2 5" id="KW-0689">Ribosomal protein</keyword>
<dbReference type="InterPro" id="IPR008991">
    <property type="entry name" value="Translation_prot_SH3-like_sf"/>
</dbReference>
<accession>A0A2H0KEU0</accession>
<keyword evidence="5" id="KW-0694">RNA-binding</keyword>
<keyword evidence="5" id="KW-0699">rRNA-binding</keyword>
<dbReference type="SUPFAM" id="SSF50104">
    <property type="entry name" value="Translation proteins SH3-like domain"/>
    <property type="match status" value="1"/>
</dbReference>
<dbReference type="CDD" id="cd06089">
    <property type="entry name" value="KOW_RPL26"/>
    <property type="match status" value="1"/>
</dbReference>
<dbReference type="SMART" id="SM00739">
    <property type="entry name" value="KOW"/>
    <property type="match status" value="1"/>
</dbReference>
<dbReference type="Proteomes" id="UP000231371">
    <property type="component" value="Unassembled WGS sequence"/>
</dbReference>
<dbReference type="GO" id="GO:1990904">
    <property type="term" value="C:ribonucleoprotein complex"/>
    <property type="evidence" value="ECO:0007669"/>
    <property type="project" value="UniProtKB-KW"/>
</dbReference>
<keyword evidence="3 5" id="KW-0687">Ribonucleoprotein</keyword>
<dbReference type="InterPro" id="IPR057264">
    <property type="entry name" value="Ribosomal_uL24_C"/>
</dbReference>
<dbReference type="GO" id="GO:0003735">
    <property type="term" value="F:structural constituent of ribosome"/>
    <property type="evidence" value="ECO:0007669"/>
    <property type="project" value="InterPro"/>
</dbReference>
<name>A0A2H0KEU0_9BACT</name>
<evidence type="ECO:0000313" key="8">
    <source>
        <dbReference type="Proteomes" id="UP000231371"/>
    </source>
</evidence>
<dbReference type="GO" id="GO:0005840">
    <property type="term" value="C:ribosome"/>
    <property type="evidence" value="ECO:0007669"/>
    <property type="project" value="UniProtKB-KW"/>
</dbReference>
<comment type="function">
    <text evidence="5">One of the proteins that surrounds the polypeptide exit tunnel on the outside of the subunit.</text>
</comment>
<dbReference type="HAMAP" id="MF_01326_B">
    <property type="entry name" value="Ribosomal_uL24_B"/>
    <property type="match status" value="1"/>
</dbReference>
<dbReference type="NCBIfam" id="TIGR01079">
    <property type="entry name" value="rplX_bact"/>
    <property type="match status" value="1"/>
</dbReference>
<comment type="caution">
    <text evidence="7">The sequence shown here is derived from an EMBL/GenBank/DDBJ whole genome shotgun (WGS) entry which is preliminary data.</text>
</comment>
<evidence type="ECO:0000256" key="4">
    <source>
        <dbReference type="ARBA" id="ARBA00035206"/>
    </source>
</evidence>
<proteinExistence type="inferred from homology"/>